<comment type="caution">
    <text evidence="1">The sequence shown here is derived from an EMBL/GenBank/DDBJ whole genome shotgun (WGS) entry which is preliminary data.</text>
</comment>
<dbReference type="Proteomes" id="UP001620295">
    <property type="component" value="Unassembled WGS sequence"/>
</dbReference>
<dbReference type="EMBL" id="JBJDQH010000216">
    <property type="protein sequence ID" value="MFK4273561.1"/>
    <property type="molecule type" value="Genomic_DNA"/>
</dbReference>
<protein>
    <recommendedName>
        <fullName evidence="3">IrrE N-terminal-like domain-containing protein</fullName>
    </recommendedName>
</protein>
<evidence type="ECO:0008006" key="3">
    <source>
        <dbReference type="Google" id="ProtNLM"/>
    </source>
</evidence>
<evidence type="ECO:0000313" key="1">
    <source>
        <dbReference type="EMBL" id="MFK4273561.1"/>
    </source>
</evidence>
<organism evidence="1 2">
    <name type="scientific">Streptomyces milbemycinicus</name>
    <dbReference type="NCBI Taxonomy" id="476552"/>
    <lineage>
        <taxon>Bacteria</taxon>
        <taxon>Bacillati</taxon>
        <taxon>Actinomycetota</taxon>
        <taxon>Actinomycetes</taxon>
        <taxon>Kitasatosporales</taxon>
        <taxon>Streptomycetaceae</taxon>
        <taxon>Streptomyces</taxon>
    </lineage>
</organism>
<proteinExistence type="predicted"/>
<gene>
    <name evidence="1" type="ORF">ACI2L5_53315</name>
</gene>
<dbReference type="RefSeq" id="WP_397762600.1">
    <property type="nucleotide sequence ID" value="NZ_JBJDQH010000216.1"/>
</dbReference>
<evidence type="ECO:0000313" key="2">
    <source>
        <dbReference type="Proteomes" id="UP001620295"/>
    </source>
</evidence>
<sequence>MSRDYLIICPPASTSPGEPHQMRWRRLRRRCQQVIGGISLPEPFSAQELCARLAQERGRPLHLLPLPTPTVPGTPSGMWLAAERGDYIFYDAQTSPLHQEHIIVHEIGHMVCGHRSAGDDQRLYRHIDLADPHSIRQALPRLRYSDEQEQEAEMIASLLLEAAGRVPPPTLLSGMLGGLESAMGLRNTRPAGASCPRG</sequence>
<keyword evidence="2" id="KW-1185">Reference proteome</keyword>
<accession>A0ABW8M5W2</accession>
<reference evidence="1 2" key="1">
    <citation type="submission" date="2024-11" db="EMBL/GenBank/DDBJ databases">
        <title>The Natural Products Discovery Center: Release of the First 8490 Sequenced Strains for Exploring Actinobacteria Biosynthetic Diversity.</title>
        <authorList>
            <person name="Kalkreuter E."/>
            <person name="Kautsar S.A."/>
            <person name="Yang D."/>
            <person name="Bader C.D."/>
            <person name="Teijaro C.N."/>
            <person name="Fluegel L."/>
            <person name="Davis C.M."/>
            <person name="Simpson J.R."/>
            <person name="Lauterbach L."/>
            <person name="Steele A.D."/>
            <person name="Gui C."/>
            <person name="Meng S."/>
            <person name="Li G."/>
            <person name="Viehrig K."/>
            <person name="Ye F."/>
            <person name="Su P."/>
            <person name="Kiefer A.F."/>
            <person name="Nichols A."/>
            <person name="Cepeda A.J."/>
            <person name="Yan W."/>
            <person name="Fan B."/>
            <person name="Jiang Y."/>
            <person name="Adhikari A."/>
            <person name="Zheng C.-J."/>
            <person name="Schuster L."/>
            <person name="Cowan T.M."/>
            <person name="Smanski M.J."/>
            <person name="Chevrette M.G."/>
            <person name="De Carvalho L.P.S."/>
            <person name="Shen B."/>
        </authorList>
    </citation>
    <scope>NUCLEOTIDE SEQUENCE [LARGE SCALE GENOMIC DNA]</scope>
    <source>
        <strain evidence="1 2">NPDC020863</strain>
    </source>
</reference>
<dbReference type="Gene3D" id="1.10.10.2910">
    <property type="match status" value="1"/>
</dbReference>
<name>A0ABW8M5W2_9ACTN</name>